<evidence type="ECO:0000313" key="1">
    <source>
        <dbReference type="EMBL" id="EXC10950.1"/>
    </source>
</evidence>
<proteinExistence type="predicted"/>
<accession>W9S2N3</accession>
<organism evidence="1 2">
    <name type="scientific">Morus notabilis</name>
    <dbReference type="NCBI Taxonomy" id="981085"/>
    <lineage>
        <taxon>Eukaryota</taxon>
        <taxon>Viridiplantae</taxon>
        <taxon>Streptophyta</taxon>
        <taxon>Embryophyta</taxon>
        <taxon>Tracheophyta</taxon>
        <taxon>Spermatophyta</taxon>
        <taxon>Magnoliopsida</taxon>
        <taxon>eudicotyledons</taxon>
        <taxon>Gunneridae</taxon>
        <taxon>Pentapetalae</taxon>
        <taxon>rosids</taxon>
        <taxon>fabids</taxon>
        <taxon>Rosales</taxon>
        <taxon>Moraceae</taxon>
        <taxon>Moreae</taxon>
        <taxon>Morus</taxon>
    </lineage>
</organism>
<keyword evidence="2" id="KW-1185">Reference proteome</keyword>
<reference evidence="2" key="1">
    <citation type="submission" date="2013-01" db="EMBL/GenBank/DDBJ databases">
        <title>Draft Genome Sequence of a Mulberry Tree, Morus notabilis C.K. Schneid.</title>
        <authorList>
            <person name="He N."/>
            <person name="Zhao S."/>
        </authorList>
    </citation>
    <scope>NUCLEOTIDE SEQUENCE</scope>
</reference>
<sequence length="71" mass="7818">MEGNAAENQLNTAVSVLRDFGKVAKKESRGADVAAENGHLLPQMVFSLTFSIAQLYHVDTPHTNKFGQFRL</sequence>
<dbReference type="Proteomes" id="UP000030645">
    <property type="component" value="Unassembled WGS sequence"/>
</dbReference>
<protein>
    <submittedName>
        <fullName evidence="1">Uncharacterized protein</fullName>
    </submittedName>
</protein>
<gene>
    <name evidence="1" type="ORF">L484_004849</name>
</gene>
<evidence type="ECO:0000313" key="2">
    <source>
        <dbReference type="Proteomes" id="UP000030645"/>
    </source>
</evidence>
<dbReference type="EMBL" id="KE345664">
    <property type="protein sequence ID" value="EXC10950.1"/>
    <property type="molecule type" value="Genomic_DNA"/>
</dbReference>
<name>W9S2N3_9ROSA</name>
<dbReference type="AlphaFoldDB" id="W9S2N3"/>